<accession>A0A9W7H5L0</accession>
<proteinExistence type="predicted"/>
<organism evidence="3 4">
    <name type="scientific">Hibiscus trionum</name>
    <name type="common">Flower of an hour</name>
    <dbReference type="NCBI Taxonomy" id="183268"/>
    <lineage>
        <taxon>Eukaryota</taxon>
        <taxon>Viridiplantae</taxon>
        <taxon>Streptophyta</taxon>
        <taxon>Embryophyta</taxon>
        <taxon>Tracheophyta</taxon>
        <taxon>Spermatophyta</taxon>
        <taxon>Magnoliopsida</taxon>
        <taxon>eudicotyledons</taxon>
        <taxon>Gunneridae</taxon>
        <taxon>Pentapetalae</taxon>
        <taxon>rosids</taxon>
        <taxon>malvids</taxon>
        <taxon>Malvales</taxon>
        <taxon>Malvaceae</taxon>
        <taxon>Malvoideae</taxon>
        <taxon>Hibiscus</taxon>
    </lineage>
</organism>
<reference evidence="3" key="1">
    <citation type="submission" date="2023-05" db="EMBL/GenBank/DDBJ databases">
        <title>Genome and transcriptome analyses reveal genes involved in the formation of fine ridges on petal epidermal cells in Hibiscus trionum.</title>
        <authorList>
            <person name="Koshimizu S."/>
            <person name="Masuda S."/>
            <person name="Ishii T."/>
            <person name="Shirasu K."/>
            <person name="Hoshino A."/>
            <person name="Arita M."/>
        </authorList>
    </citation>
    <scope>NUCLEOTIDE SEQUENCE</scope>
    <source>
        <strain evidence="3">Hamamatsu line</strain>
    </source>
</reference>
<feature type="signal peptide" evidence="1">
    <location>
        <begin position="1"/>
        <end position="26"/>
    </location>
</feature>
<dbReference type="Proteomes" id="UP001165190">
    <property type="component" value="Unassembled WGS sequence"/>
</dbReference>
<dbReference type="PANTHER" id="PTHR33116:SF75">
    <property type="entry name" value="RIBONUCLEASE H PROTEIN"/>
    <property type="match status" value="1"/>
</dbReference>
<dbReference type="PROSITE" id="PS50878">
    <property type="entry name" value="RT_POL"/>
    <property type="match status" value="1"/>
</dbReference>
<dbReference type="Pfam" id="PF00078">
    <property type="entry name" value="RVT_1"/>
    <property type="match status" value="1"/>
</dbReference>
<keyword evidence="1" id="KW-0732">Signal</keyword>
<evidence type="ECO:0000313" key="3">
    <source>
        <dbReference type="EMBL" id="GMI70466.1"/>
    </source>
</evidence>
<dbReference type="AlphaFoldDB" id="A0A9W7H5L0"/>
<comment type="caution">
    <text evidence="3">The sequence shown here is derived from an EMBL/GenBank/DDBJ whole genome shotgun (WGS) entry which is preliminary data.</text>
</comment>
<dbReference type="EMBL" id="BSYR01000008">
    <property type="protein sequence ID" value="GMI70466.1"/>
    <property type="molecule type" value="Genomic_DNA"/>
</dbReference>
<dbReference type="PANTHER" id="PTHR33116">
    <property type="entry name" value="REVERSE TRANSCRIPTASE ZINC-BINDING DOMAIN-CONTAINING PROTEIN-RELATED-RELATED"/>
    <property type="match status" value="1"/>
</dbReference>
<feature type="chain" id="PRO_5040965694" description="Reverse transcriptase domain-containing protein" evidence="1">
    <location>
        <begin position="27"/>
        <end position="197"/>
    </location>
</feature>
<evidence type="ECO:0000259" key="2">
    <source>
        <dbReference type="PROSITE" id="PS50878"/>
    </source>
</evidence>
<evidence type="ECO:0000313" key="4">
    <source>
        <dbReference type="Proteomes" id="UP001165190"/>
    </source>
</evidence>
<feature type="domain" description="Reverse transcriptase" evidence="2">
    <location>
        <begin position="1"/>
        <end position="161"/>
    </location>
</feature>
<dbReference type="OrthoDB" id="998159at2759"/>
<evidence type="ECO:0000256" key="1">
    <source>
        <dbReference type="SAM" id="SignalP"/>
    </source>
</evidence>
<dbReference type="InterPro" id="IPR000477">
    <property type="entry name" value="RT_dom"/>
</dbReference>
<dbReference type="SUPFAM" id="SSF56672">
    <property type="entry name" value="DNA/RNA polymerases"/>
    <property type="match status" value="1"/>
</dbReference>
<protein>
    <recommendedName>
        <fullName evidence="2">Reverse transcriptase domain-containing protein</fullName>
    </recommendedName>
</protein>
<gene>
    <name evidence="3" type="ORF">HRI_000715900</name>
</gene>
<sequence length="197" mass="21345">MGCGVRWCKWIIQCISTASLSVLVNGSPTPCFALKRGLRQGCPLSPMLFNVVGEALSLLIKKATAIGLFSGFEIGHGNCSESLSHLQFADDLIFFTGASISELLNIKRVLRLFEVTAGLQLNLGKCILFDINVEAATLSELAFRLGCSVGLFPVDYLGMPLGPKRNSRALWEPIINKSESSLASWKCCNLSFSGRLV</sequence>
<dbReference type="InterPro" id="IPR043502">
    <property type="entry name" value="DNA/RNA_pol_sf"/>
</dbReference>
<name>A0A9W7H5L0_HIBTR</name>
<keyword evidence="4" id="KW-1185">Reference proteome</keyword>